<evidence type="ECO:0000313" key="4">
    <source>
        <dbReference type="WBParaSite" id="Csp11.Scaffold629.g12847.t1"/>
    </source>
</evidence>
<protein>
    <submittedName>
        <fullName evidence="4">ShKT domain-containing protein</fullName>
    </submittedName>
</protein>
<accession>A0A1I7TXR0</accession>
<evidence type="ECO:0000256" key="1">
    <source>
        <dbReference type="SAM" id="SignalP"/>
    </source>
</evidence>
<sequence length="91" mass="10499">MLKFLIYSSLISIVISETCKDLMIECIDRKNECDSDITKLNCPLTCGVCKPDPNVCDDYNEDCHPNNSHYNARKLVEYVVVQQHLGRQQYL</sequence>
<dbReference type="SMART" id="SM00254">
    <property type="entry name" value="ShKT"/>
    <property type="match status" value="1"/>
</dbReference>
<dbReference type="AlphaFoldDB" id="A0A1I7TXR0"/>
<feature type="domain" description="ShKT" evidence="2">
    <location>
        <begin position="18"/>
        <end position="50"/>
    </location>
</feature>
<proteinExistence type="predicted"/>
<organism evidence="3 4">
    <name type="scientific">Caenorhabditis tropicalis</name>
    <dbReference type="NCBI Taxonomy" id="1561998"/>
    <lineage>
        <taxon>Eukaryota</taxon>
        <taxon>Metazoa</taxon>
        <taxon>Ecdysozoa</taxon>
        <taxon>Nematoda</taxon>
        <taxon>Chromadorea</taxon>
        <taxon>Rhabditida</taxon>
        <taxon>Rhabditina</taxon>
        <taxon>Rhabditomorpha</taxon>
        <taxon>Rhabditoidea</taxon>
        <taxon>Rhabditidae</taxon>
        <taxon>Peloderinae</taxon>
        <taxon>Caenorhabditis</taxon>
    </lineage>
</organism>
<keyword evidence="3" id="KW-1185">Reference proteome</keyword>
<evidence type="ECO:0000313" key="3">
    <source>
        <dbReference type="Proteomes" id="UP000095282"/>
    </source>
</evidence>
<dbReference type="Pfam" id="PF01549">
    <property type="entry name" value="ShK"/>
    <property type="match status" value="1"/>
</dbReference>
<name>A0A1I7TXR0_9PELO</name>
<dbReference type="Proteomes" id="UP000095282">
    <property type="component" value="Unplaced"/>
</dbReference>
<feature type="chain" id="PRO_5009308106" evidence="1">
    <location>
        <begin position="17"/>
        <end position="91"/>
    </location>
</feature>
<feature type="signal peptide" evidence="1">
    <location>
        <begin position="1"/>
        <end position="16"/>
    </location>
</feature>
<keyword evidence="1" id="KW-0732">Signal</keyword>
<dbReference type="WBParaSite" id="Csp11.Scaffold629.g12847.t1">
    <property type="protein sequence ID" value="Csp11.Scaffold629.g12847.t1"/>
    <property type="gene ID" value="Csp11.Scaffold629.g12847"/>
</dbReference>
<reference evidence="4" key="1">
    <citation type="submission" date="2016-11" db="UniProtKB">
        <authorList>
            <consortium name="WormBaseParasite"/>
        </authorList>
    </citation>
    <scope>IDENTIFICATION</scope>
</reference>
<evidence type="ECO:0000259" key="2">
    <source>
        <dbReference type="SMART" id="SM00254"/>
    </source>
</evidence>
<dbReference type="InterPro" id="IPR003582">
    <property type="entry name" value="ShKT_dom"/>
</dbReference>